<sequence>MARTRADTPAAKRSTRERHPPKQFDPADYTSAGGAHAPAPPKKKVASSSSRRKGSVKKAVVGQAGGGVKAKAKGRKGKGAAAKASGGAQVDVKDLAGTVLSTVYNLTREEQVGVGHRKIHDTVMERIQGHAGASSLQLKKSLKQAKDLLVDKGLLKIKKTDKGGGVLAVDEAVGGELDDLKEDESGDYDDDKHAADAYLANRGISTSTSTANKPATRKRTSSTTSGSTGKAASSRKGSTSPAKKAKGIVSPYSDKGVNVEPESAGEADVETDEEEPPSSPLKSKTRAKMGKKVVVRAPQVLGQDASSKKKKVSTGSRSPPRKRVKLAEDAAAPAQTGEEGEDQLASDAEAADGQNKVDLKPLSKSALQKLKKTDLIARLEALQTATDSQRITELEHQLETVAETNVYYRAKTMMYKRTAAQHGGDVSSDEEDEEIKAAVDEAWARRAAASDGGGDVQVEELEEGVEEEEQEGRHPTPGPSTGVAAVKDKGKGKAKVVLEPYIDIPATSRQKLPPAREEGHRGGDQQLGISGLDADDTAAQAAYDAIQEANTSRAFDIDDFLFDRSTSAPSPGPSTGNKRSMHPATETASDGATAANPFAAAFRIPSPVGPAPSREKRQVSAPPSSARERVEGGSPAVERTDTLQREEPKLRSRLASEVAKVNSLRIDLDLLQRGHHDILTDCAERILALEATRLDLLYRYNGEAAARVALMKQLDVAYAAATASPLDVARLEEREEAYRRALGNSYAVEDNLRDELGKKDVEIAELDRDLQASESAYEALLASDREGQEQRQQAVRQVEKLSGELAATNKELLRAQESLAAEQRTEKGKLEKEIEQLKAELDKALLDLSTVRTRSTELEADLEGLQKQAELVGQEKAVSEAALREASSRNQQLANENGKLREEVVALQARLQATEAEEKALTQADQQAITAMNGDLAALAGENEDLQDVLEELRPLAEKYVDHEDLECEAVKEMQTWRAQVESRDAKIAGLEGDLAAQLCVDTELQTRAEEAESERNELLQENAALEQDKVALEKDKVALEKEKAELEQAKATLEQQKAVLEDSLASSAAGKAALEKKLQNAEGERDAIGEHIVHAVDTFSLPRFAVKPPYSLQSLLAAVDSLLERMREADGQVALLGTEADDLRKRLESANVAARAVMSTITDDQAINVSFDQADEATSLSGQLQQYIEDLKASIDGLKADKASLEAESQAAATKVAAVETSAQATERALIGRQQELDESHDRCARLEDLVSRLNGLVQGLAGDVAKEVGEFDLPTLRDASAAAPAASSTGVGANSVALA</sequence>
<feature type="region of interest" description="Disordered" evidence="2">
    <location>
        <begin position="446"/>
        <end position="491"/>
    </location>
</feature>
<feature type="region of interest" description="Disordered" evidence="2">
    <location>
        <begin position="1"/>
        <end position="88"/>
    </location>
</feature>
<feature type="region of interest" description="Disordered" evidence="2">
    <location>
        <begin position="168"/>
        <end position="361"/>
    </location>
</feature>
<feature type="compositionally biased region" description="Low complexity" evidence="2">
    <location>
        <begin position="221"/>
        <end position="238"/>
    </location>
</feature>
<feature type="compositionally biased region" description="Acidic residues" evidence="2">
    <location>
        <begin position="263"/>
        <end position="276"/>
    </location>
</feature>
<feature type="compositionally biased region" description="Low complexity" evidence="2">
    <location>
        <begin position="79"/>
        <end position="88"/>
    </location>
</feature>
<feature type="compositionally biased region" description="Low complexity" evidence="2">
    <location>
        <begin position="565"/>
        <end position="576"/>
    </location>
</feature>
<dbReference type="PANTHER" id="PTHR23159:SF31">
    <property type="entry name" value="CENTROSOME-ASSOCIATED PROTEIN CEP250 ISOFORM X1"/>
    <property type="match status" value="1"/>
</dbReference>
<evidence type="ECO:0000313" key="3">
    <source>
        <dbReference type="EMBL" id="CTR05107.1"/>
    </source>
</evidence>
<feature type="compositionally biased region" description="Basic and acidic residues" evidence="2">
    <location>
        <begin position="514"/>
        <end position="523"/>
    </location>
</feature>
<organism evidence="3 5">
    <name type="scientific">Rhodotorula toruloides</name>
    <name type="common">Yeast</name>
    <name type="synonym">Rhodosporidium toruloides</name>
    <dbReference type="NCBI Taxonomy" id="5286"/>
    <lineage>
        <taxon>Eukaryota</taxon>
        <taxon>Fungi</taxon>
        <taxon>Dikarya</taxon>
        <taxon>Basidiomycota</taxon>
        <taxon>Pucciniomycotina</taxon>
        <taxon>Microbotryomycetes</taxon>
        <taxon>Sporidiobolales</taxon>
        <taxon>Sporidiobolaceae</taxon>
        <taxon>Rhodotorula</taxon>
    </lineage>
</organism>
<dbReference type="STRING" id="5286.A0A0K3C8X8"/>
<dbReference type="PANTHER" id="PTHR23159">
    <property type="entry name" value="CENTROSOMAL PROTEIN 2"/>
    <property type="match status" value="1"/>
</dbReference>
<dbReference type="Proteomes" id="UP000239560">
    <property type="component" value="Unassembled WGS sequence"/>
</dbReference>
<proteinExistence type="predicted"/>
<dbReference type="Proteomes" id="UP000199069">
    <property type="component" value="Unassembled WGS sequence"/>
</dbReference>
<reference evidence="4 6" key="2">
    <citation type="journal article" date="2018" name="Elife">
        <title>Functional genomics of lipid metabolism in the oleaginous yeast Rhodosporidium toruloides.</title>
        <authorList>
            <person name="Coradetti S.T."/>
            <person name="Pinel D."/>
            <person name="Geiselman G."/>
            <person name="Ito M."/>
            <person name="Mondo S."/>
            <person name="Reilly M.C."/>
            <person name="Cheng Y.F."/>
            <person name="Bauer S."/>
            <person name="Grigoriev I."/>
            <person name="Gladden J.M."/>
            <person name="Simmons B.A."/>
            <person name="Brem R."/>
            <person name="Arkin A.P."/>
            <person name="Skerker J.M."/>
        </authorList>
    </citation>
    <scope>NUCLEOTIDE SEQUENCE [LARGE SCALE GENOMIC DNA]</scope>
    <source>
        <strain evidence="4 6">NBRC 0880</strain>
    </source>
</reference>
<evidence type="ECO:0000256" key="1">
    <source>
        <dbReference type="SAM" id="Coils"/>
    </source>
</evidence>
<dbReference type="EMBL" id="CWKI01000002">
    <property type="protein sequence ID" value="CTR05107.1"/>
    <property type="molecule type" value="Genomic_DNA"/>
</dbReference>
<evidence type="ECO:0000256" key="2">
    <source>
        <dbReference type="SAM" id="MobiDB-lite"/>
    </source>
</evidence>
<accession>A0A0K3C8X8</accession>
<dbReference type="EMBL" id="LCTV02000002">
    <property type="protein sequence ID" value="PRQ76640.1"/>
    <property type="molecule type" value="Genomic_DNA"/>
</dbReference>
<evidence type="ECO:0000313" key="6">
    <source>
        <dbReference type="Proteomes" id="UP000239560"/>
    </source>
</evidence>
<keyword evidence="5" id="KW-1185">Reference proteome</keyword>
<evidence type="ECO:0000313" key="4">
    <source>
        <dbReference type="EMBL" id="PRQ76640.1"/>
    </source>
</evidence>
<gene>
    <name evidence="3" type="primary">FGENESH: predicted gene_2.137</name>
    <name evidence="4" type="ORF">AAT19DRAFT_12058</name>
    <name evidence="3" type="ORF">BN2166_0009680</name>
</gene>
<feature type="compositionally biased region" description="Basic residues" evidence="2">
    <location>
        <begin position="283"/>
        <end position="294"/>
    </location>
</feature>
<feature type="compositionally biased region" description="Acidic residues" evidence="2">
    <location>
        <begin position="176"/>
        <end position="189"/>
    </location>
</feature>
<keyword evidence="1" id="KW-0175">Coiled coil</keyword>
<feature type="coiled-coil region" evidence="1">
    <location>
        <begin position="763"/>
        <end position="924"/>
    </location>
</feature>
<feature type="compositionally biased region" description="Basic and acidic residues" evidence="2">
    <location>
        <begin position="638"/>
        <end position="648"/>
    </location>
</feature>
<feature type="coiled-coil region" evidence="1">
    <location>
        <begin position="1189"/>
        <end position="1216"/>
    </location>
</feature>
<feature type="region of interest" description="Disordered" evidence="2">
    <location>
        <begin position="603"/>
        <end position="648"/>
    </location>
</feature>
<dbReference type="OrthoDB" id="10261408at2759"/>
<feature type="region of interest" description="Disordered" evidence="2">
    <location>
        <begin position="503"/>
        <end position="533"/>
    </location>
</feature>
<feature type="compositionally biased region" description="Basic residues" evidence="2">
    <location>
        <begin position="41"/>
        <end position="56"/>
    </location>
</feature>
<name>A0A0K3C8X8_RHOTO</name>
<evidence type="ECO:0000313" key="5">
    <source>
        <dbReference type="Proteomes" id="UP000199069"/>
    </source>
</evidence>
<feature type="compositionally biased region" description="Acidic residues" evidence="2">
    <location>
        <begin position="457"/>
        <end position="470"/>
    </location>
</feature>
<dbReference type="OMA" id="GHISCAY"/>
<feature type="region of interest" description="Disordered" evidence="2">
    <location>
        <begin position="562"/>
        <end position="590"/>
    </location>
</feature>
<feature type="coiled-coil region" evidence="1">
    <location>
        <begin position="1002"/>
        <end position="1133"/>
    </location>
</feature>
<feature type="compositionally biased region" description="Polar residues" evidence="2">
    <location>
        <begin position="203"/>
        <end position="213"/>
    </location>
</feature>
<protein>
    <submittedName>
        <fullName evidence="3 4">Proteophosphoglycan ppg4</fullName>
    </submittedName>
</protein>
<reference evidence="3 5" key="1">
    <citation type="submission" date="2015-07" db="EMBL/GenBank/DDBJ databases">
        <authorList>
            <person name="Cajimat M.N.B."/>
            <person name="Milazzo M.L."/>
            <person name="Fulhorst C.F."/>
        </authorList>
    </citation>
    <scope>NUCLEOTIDE SEQUENCE [LARGE SCALE GENOMIC DNA]</scope>
    <source>
        <strain evidence="3">Single colony</strain>
    </source>
</reference>